<proteinExistence type="predicted"/>
<evidence type="ECO:0000313" key="1">
    <source>
        <dbReference type="EMBL" id="KAJ9576456.1"/>
    </source>
</evidence>
<dbReference type="AlphaFoldDB" id="A0AAD7Z9L4"/>
<reference evidence="1" key="1">
    <citation type="journal article" date="2023" name="IScience">
        <title>Live-bearing cockroach genome reveals convergent evolutionary mechanisms linked to viviparity in insects and beyond.</title>
        <authorList>
            <person name="Fouks B."/>
            <person name="Harrison M.C."/>
            <person name="Mikhailova A.A."/>
            <person name="Marchal E."/>
            <person name="English S."/>
            <person name="Carruthers M."/>
            <person name="Jennings E.C."/>
            <person name="Chiamaka E.L."/>
            <person name="Frigard R.A."/>
            <person name="Pippel M."/>
            <person name="Attardo G.M."/>
            <person name="Benoit J.B."/>
            <person name="Bornberg-Bauer E."/>
            <person name="Tobe S.S."/>
        </authorList>
    </citation>
    <scope>NUCLEOTIDE SEQUENCE</scope>
    <source>
        <strain evidence="1">Stay&amp;Tobe</strain>
    </source>
</reference>
<accession>A0AAD7Z9L4</accession>
<name>A0AAD7Z9L4_DIPPU</name>
<sequence>MLRWAASKVRPIRVDSKLLNVERRVLSSKQTFPPPLPVQEQAPQLIVVGESQTVDAVSALPESTDVVIVGGGSAGCHTLYQLTKRGVSCASGGRDNEFWYITSVSWYCVEITTS</sequence>
<comment type="caution">
    <text evidence="1">The sequence shown here is derived from an EMBL/GenBank/DDBJ whole genome shotgun (WGS) entry which is preliminary data.</text>
</comment>
<dbReference type="InterPro" id="IPR036188">
    <property type="entry name" value="FAD/NAD-bd_sf"/>
</dbReference>
<dbReference type="Proteomes" id="UP001233999">
    <property type="component" value="Unassembled WGS sequence"/>
</dbReference>
<reference evidence="1" key="2">
    <citation type="submission" date="2023-05" db="EMBL/GenBank/DDBJ databases">
        <authorList>
            <person name="Fouks B."/>
        </authorList>
    </citation>
    <scope>NUCLEOTIDE SEQUENCE</scope>
    <source>
        <strain evidence="1">Stay&amp;Tobe</strain>
        <tissue evidence="1">Testes</tissue>
    </source>
</reference>
<dbReference type="Gene3D" id="3.50.50.60">
    <property type="entry name" value="FAD/NAD(P)-binding domain"/>
    <property type="match status" value="1"/>
</dbReference>
<protein>
    <submittedName>
        <fullName evidence="1">Uncharacterized protein</fullName>
    </submittedName>
</protein>
<dbReference type="SUPFAM" id="SSF51905">
    <property type="entry name" value="FAD/NAD(P)-binding domain"/>
    <property type="match status" value="1"/>
</dbReference>
<evidence type="ECO:0000313" key="2">
    <source>
        <dbReference type="Proteomes" id="UP001233999"/>
    </source>
</evidence>
<dbReference type="EMBL" id="JASPKZ010009790">
    <property type="protein sequence ID" value="KAJ9576456.1"/>
    <property type="molecule type" value="Genomic_DNA"/>
</dbReference>
<organism evidence="1 2">
    <name type="scientific">Diploptera punctata</name>
    <name type="common">Pacific beetle cockroach</name>
    <dbReference type="NCBI Taxonomy" id="6984"/>
    <lineage>
        <taxon>Eukaryota</taxon>
        <taxon>Metazoa</taxon>
        <taxon>Ecdysozoa</taxon>
        <taxon>Arthropoda</taxon>
        <taxon>Hexapoda</taxon>
        <taxon>Insecta</taxon>
        <taxon>Pterygota</taxon>
        <taxon>Neoptera</taxon>
        <taxon>Polyneoptera</taxon>
        <taxon>Dictyoptera</taxon>
        <taxon>Blattodea</taxon>
        <taxon>Blaberoidea</taxon>
        <taxon>Blaberidae</taxon>
        <taxon>Diplopterinae</taxon>
        <taxon>Diploptera</taxon>
    </lineage>
</organism>
<keyword evidence="2" id="KW-1185">Reference proteome</keyword>
<gene>
    <name evidence="1" type="ORF">L9F63_006669</name>
</gene>